<name>A0A5A7PIU4_STRAF</name>
<keyword evidence="1" id="KW-0067">ATP-binding</keyword>
<organism evidence="1 2">
    <name type="scientific">Striga asiatica</name>
    <name type="common">Asiatic witchweed</name>
    <name type="synonym">Buchnera asiatica</name>
    <dbReference type="NCBI Taxonomy" id="4170"/>
    <lineage>
        <taxon>Eukaryota</taxon>
        <taxon>Viridiplantae</taxon>
        <taxon>Streptophyta</taxon>
        <taxon>Embryophyta</taxon>
        <taxon>Tracheophyta</taxon>
        <taxon>Spermatophyta</taxon>
        <taxon>Magnoliopsida</taxon>
        <taxon>eudicotyledons</taxon>
        <taxon>Gunneridae</taxon>
        <taxon>Pentapetalae</taxon>
        <taxon>asterids</taxon>
        <taxon>lamiids</taxon>
        <taxon>Lamiales</taxon>
        <taxon>Orobanchaceae</taxon>
        <taxon>Buchnereae</taxon>
        <taxon>Striga</taxon>
    </lineage>
</organism>
<evidence type="ECO:0000313" key="2">
    <source>
        <dbReference type="Proteomes" id="UP000325081"/>
    </source>
</evidence>
<reference evidence="2" key="1">
    <citation type="journal article" date="2019" name="Curr. Biol.">
        <title>Genome Sequence of Striga asiatica Provides Insight into the Evolution of Plant Parasitism.</title>
        <authorList>
            <person name="Yoshida S."/>
            <person name="Kim S."/>
            <person name="Wafula E.K."/>
            <person name="Tanskanen J."/>
            <person name="Kim Y.M."/>
            <person name="Honaas L."/>
            <person name="Yang Z."/>
            <person name="Spallek T."/>
            <person name="Conn C.E."/>
            <person name="Ichihashi Y."/>
            <person name="Cheong K."/>
            <person name="Cui S."/>
            <person name="Der J.P."/>
            <person name="Gundlach H."/>
            <person name="Jiao Y."/>
            <person name="Hori C."/>
            <person name="Ishida J.K."/>
            <person name="Kasahara H."/>
            <person name="Kiba T."/>
            <person name="Kim M.S."/>
            <person name="Koo N."/>
            <person name="Laohavisit A."/>
            <person name="Lee Y.H."/>
            <person name="Lumba S."/>
            <person name="McCourt P."/>
            <person name="Mortimer J.C."/>
            <person name="Mutuku J.M."/>
            <person name="Nomura T."/>
            <person name="Sasaki-Sekimoto Y."/>
            <person name="Seto Y."/>
            <person name="Wang Y."/>
            <person name="Wakatake T."/>
            <person name="Sakakibara H."/>
            <person name="Demura T."/>
            <person name="Yamaguchi S."/>
            <person name="Yoneyama K."/>
            <person name="Manabe R.I."/>
            <person name="Nelson D.C."/>
            <person name="Schulman A.H."/>
            <person name="Timko M.P."/>
            <person name="dePamphilis C.W."/>
            <person name="Choi D."/>
            <person name="Shirasu K."/>
        </authorList>
    </citation>
    <scope>NUCLEOTIDE SEQUENCE [LARGE SCALE GENOMIC DNA]</scope>
    <source>
        <strain evidence="2">cv. UVA1</strain>
    </source>
</reference>
<proteinExistence type="predicted"/>
<protein>
    <submittedName>
        <fullName evidence="1">ATP-dependent DNA helicase DinG</fullName>
    </submittedName>
</protein>
<keyword evidence="1" id="KW-0547">Nucleotide-binding</keyword>
<dbReference type="AlphaFoldDB" id="A0A5A7PIU4"/>
<dbReference type="EMBL" id="BKCP01004627">
    <property type="protein sequence ID" value="GER32700.1"/>
    <property type="molecule type" value="Genomic_DNA"/>
</dbReference>
<dbReference type="OrthoDB" id="914174at2759"/>
<keyword evidence="2" id="KW-1185">Reference proteome</keyword>
<evidence type="ECO:0000313" key="1">
    <source>
        <dbReference type="EMBL" id="GER32700.1"/>
    </source>
</evidence>
<accession>A0A5A7PIU4</accession>
<sequence>MICDQLVTENTLALFNLNEVKIADRNCLGGVISATQGSRESQTIVGDDTLSVVHHELQDYDKLMINEDSHPDIMLPKRRGWKRSLNKQGKLKREDKYKHFSRIEVKDGVSSRIWEDPWVPSLKAGIPSLKHGVPCGLVGVYQLLEAGDRRWNFNLLHTLFDD</sequence>
<keyword evidence="1" id="KW-0347">Helicase</keyword>
<dbReference type="Proteomes" id="UP000325081">
    <property type="component" value="Unassembled WGS sequence"/>
</dbReference>
<gene>
    <name evidence="1" type="ORF">STAS_08781</name>
</gene>
<keyword evidence="1" id="KW-0378">Hydrolase</keyword>
<comment type="caution">
    <text evidence="1">The sequence shown here is derived from an EMBL/GenBank/DDBJ whole genome shotgun (WGS) entry which is preliminary data.</text>
</comment>
<dbReference type="GO" id="GO:0004386">
    <property type="term" value="F:helicase activity"/>
    <property type="evidence" value="ECO:0007669"/>
    <property type="project" value="UniProtKB-KW"/>
</dbReference>